<dbReference type="PANTHER" id="PTHR31528">
    <property type="entry name" value="4-AMINO-5-HYDROXYMETHYL-2-METHYLPYRIMIDINE PHOSPHATE SYNTHASE THI11-RELATED"/>
    <property type="match status" value="1"/>
</dbReference>
<evidence type="ECO:0000256" key="3">
    <source>
        <dbReference type="ARBA" id="ARBA00009406"/>
    </source>
</evidence>
<comment type="catalytic activity">
    <reaction evidence="11">
        <text>N(6)-(pyridoxal phosphate)-L-lysyl-[4-amino-5-hydroxymethyl-2-methylpyrimidine phosphate synthase] + L-histidyl-[4-amino-5-hydroxymethyl-2-methylpyrimidine phosphate synthase] + 2 Fe(3+) + 4 H2O = L-lysyl-[4-amino-5-hydroxymethyl-2-methylpyrimidine phosphate synthase] + (2S)-2-amino-5-hydroxy-4-oxopentanoyl-[4-amino-5-hydroxymethyl-2-methylpyrimidine phosphate synthase] + 4-amino-2-methyl-5-(phosphooxymethyl)pyrimidine + 3-oxopropanoate + 2 Fe(2+) + 2 H(+)</text>
        <dbReference type="Rhea" id="RHEA:65756"/>
        <dbReference type="Rhea" id="RHEA-COMP:16892"/>
        <dbReference type="Rhea" id="RHEA-COMP:16893"/>
        <dbReference type="Rhea" id="RHEA-COMP:16894"/>
        <dbReference type="Rhea" id="RHEA-COMP:16895"/>
        <dbReference type="ChEBI" id="CHEBI:15377"/>
        <dbReference type="ChEBI" id="CHEBI:15378"/>
        <dbReference type="ChEBI" id="CHEBI:29033"/>
        <dbReference type="ChEBI" id="CHEBI:29034"/>
        <dbReference type="ChEBI" id="CHEBI:29969"/>
        <dbReference type="ChEBI" id="CHEBI:29979"/>
        <dbReference type="ChEBI" id="CHEBI:33190"/>
        <dbReference type="ChEBI" id="CHEBI:58354"/>
        <dbReference type="ChEBI" id="CHEBI:143915"/>
        <dbReference type="ChEBI" id="CHEBI:157692"/>
    </reaction>
    <physiologicalReaction direction="left-to-right" evidence="11">
        <dbReference type="Rhea" id="RHEA:65757"/>
    </physiologicalReaction>
</comment>
<evidence type="ECO:0000256" key="6">
    <source>
        <dbReference type="ARBA" id="ARBA00022723"/>
    </source>
</evidence>
<dbReference type="GO" id="GO:0016740">
    <property type="term" value="F:transferase activity"/>
    <property type="evidence" value="ECO:0007669"/>
    <property type="project" value="UniProtKB-KW"/>
</dbReference>
<keyword evidence="5" id="KW-0808">Transferase</keyword>
<evidence type="ECO:0000256" key="5">
    <source>
        <dbReference type="ARBA" id="ARBA00022679"/>
    </source>
</evidence>
<organism evidence="13 14">
    <name type="scientific">Brevibacterium aurantiacum</name>
    <dbReference type="NCBI Taxonomy" id="273384"/>
    <lineage>
        <taxon>Bacteria</taxon>
        <taxon>Bacillati</taxon>
        <taxon>Actinomycetota</taxon>
        <taxon>Actinomycetes</taxon>
        <taxon>Micrococcales</taxon>
        <taxon>Brevibacteriaceae</taxon>
        <taxon>Brevibacterium</taxon>
    </lineage>
</organism>
<evidence type="ECO:0000256" key="9">
    <source>
        <dbReference type="ARBA" id="ARBA00023004"/>
    </source>
</evidence>
<proteinExistence type="inferred from homology"/>
<keyword evidence="6" id="KW-0479">Metal-binding</keyword>
<dbReference type="GO" id="GO:0046872">
    <property type="term" value="F:metal ion binding"/>
    <property type="evidence" value="ECO:0007669"/>
    <property type="project" value="UniProtKB-KW"/>
</dbReference>
<keyword evidence="7" id="KW-0663">Pyridoxal phosphate</keyword>
<dbReference type="PANTHER" id="PTHR31528:SF1">
    <property type="entry name" value="4-AMINO-5-HYDROXYMETHYL-2-METHYLPYRIMIDINE PHOSPHATE SYNTHASE THI11-RELATED"/>
    <property type="match status" value="1"/>
</dbReference>
<protein>
    <recommendedName>
        <fullName evidence="10">Thiamine pyrimidine synthase</fullName>
    </recommendedName>
</protein>
<gene>
    <name evidence="13" type="ORF">FO013_14415</name>
</gene>
<sequence>MDRYHVTATGHSLNYLPEYAAEWNGFFHDENIAYSVSVPSPWDQVLDDLRSGSAEAALGGIWVPSMYRGRADTFTPFAKIAGRAPLALLGRGDSKHFSVADTVGKTVLMKGSNGASVGLYFKMLLRENGIDPTRVNFIQDLDGAMLSELFVGGMGDYLLIDQLSAEHVADSNDVTIVFSAVREGGDIPWSVYYVRGGLDDANRSLHERFYRAIARGTEWILHHQVEEYLPQLVELFPGRNPELLRSLAQSFKDNGMWSTPQIDQKPYERWQKGIKDGHLIHSTISHDDFVDTP</sequence>
<dbReference type="Gene3D" id="3.40.190.10">
    <property type="entry name" value="Periplasmic binding protein-like II"/>
    <property type="match status" value="2"/>
</dbReference>
<feature type="domain" description="SsuA/THI5-like" evidence="12">
    <location>
        <begin position="14"/>
        <end position="226"/>
    </location>
</feature>
<keyword evidence="9" id="KW-0408">Iron</keyword>
<comment type="caution">
    <text evidence="13">The sequence shown here is derived from an EMBL/GenBank/DDBJ whole genome shotgun (WGS) entry which is preliminary data.</text>
</comment>
<dbReference type="OrthoDB" id="9806288at2"/>
<name>A0A556CAU4_BREAU</name>
<comment type="subunit">
    <text evidence="4">Homodimer.</text>
</comment>
<dbReference type="InterPro" id="IPR015168">
    <property type="entry name" value="SsuA/THI5"/>
</dbReference>
<dbReference type="Pfam" id="PF09084">
    <property type="entry name" value="NMT1"/>
    <property type="match status" value="1"/>
</dbReference>
<accession>A0A556CAU4</accession>
<evidence type="ECO:0000256" key="11">
    <source>
        <dbReference type="ARBA" id="ARBA00048179"/>
    </source>
</evidence>
<evidence type="ECO:0000313" key="13">
    <source>
        <dbReference type="EMBL" id="TSI14557.1"/>
    </source>
</evidence>
<comment type="pathway">
    <text evidence="2">Cofactor biosynthesis; thiamine diphosphate biosynthesis.</text>
</comment>
<evidence type="ECO:0000256" key="7">
    <source>
        <dbReference type="ARBA" id="ARBA00022898"/>
    </source>
</evidence>
<evidence type="ECO:0000259" key="12">
    <source>
        <dbReference type="Pfam" id="PF09084"/>
    </source>
</evidence>
<dbReference type="EMBL" id="VLTK01000008">
    <property type="protein sequence ID" value="TSI14557.1"/>
    <property type="molecule type" value="Genomic_DNA"/>
</dbReference>
<evidence type="ECO:0000256" key="8">
    <source>
        <dbReference type="ARBA" id="ARBA00022977"/>
    </source>
</evidence>
<dbReference type="InterPro" id="IPR027939">
    <property type="entry name" value="NMT1/THI5"/>
</dbReference>
<evidence type="ECO:0000256" key="1">
    <source>
        <dbReference type="ARBA" id="ARBA00003469"/>
    </source>
</evidence>
<dbReference type="Proteomes" id="UP000316406">
    <property type="component" value="Unassembled WGS sequence"/>
</dbReference>
<dbReference type="GO" id="GO:0009228">
    <property type="term" value="P:thiamine biosynthetic process"/>
    <property type="evidence" value="ECO:0007669"/>
    <property type="project" value="UniProtKB-KW"/>
</dbReference>
<evidence type="ECO:0000256" key="2">
    <source>
        <dbReference type="ARBA" id="ARBA00004948"/>
    </source>
</evidence>
<dbReference type="RefSeq" id="WP_143923265.1">
    <property type="nucleotide sequence ID" value="NZ_VLTK01000008.1"/>
</dbReference>
<keyword evidence="8" id="KW-0784">Thiamine biosynthesis</keyword>
<reference evidence="13 14" key="1">
    <citation type="submission" date="2019-07" db="EMBL/GenBank/DDBJ databases">
        <title>Draft genome sequence of Brevibacterium aurantiacum XU54 isolated from Xinjiang China.</title>
        <authorList>
            <person name="Xu X."/>
        </authorList>
    </citation>
    <scope>NUCLEOTIDE SEQUENCE [LARGE SCALE GENOMIC DNA]</scope>
    <source>
        <strain evidence="13 14">XU54</strain>
    </source>
</reference>
<dbReference type="SUPFAM" id="SSF53850">
    <property type="entry name" value="Periplasmic binding protein-like II"/>
    <property type="match status" value="1"/>
</dbReference>
<dbReference type="AlphaFoldDB" id="A0A556CAU4"/>
<evidence type="ECO:0000313" key="14">
    <source>
        <dbReference type="Proteomes" id="UP000316406"/>
    </source>
</evidence>
<comment type="similarity">
    <text evidence="3">Belongs to the NMT1/THI5 family.</text>
</comment>
<keyword evidence="14" id="KW-1185">Reference proteome</keyword>
<comment type="function">
    <text evidence="1">Responsible for the formation of the pyrimidine heterocycle in the thiamine biosynthesis pathway. Catalyzes the formation of hydroxymethylpyrimidine phosphate (HMP-P) from histidine and pyridoxal phosphate (PLP). The protein uses PLP and the active site histidine to form HMP-P, generating an inactive enzyme. The enzyme can only undergo a single turnover, which suggests it is a suicide enzyme.</text>
</comment>
<evidence type="ECO:0000256" key="4">
    <source>
        <dbReference type="ARBA" id="ARBA00011738"/>
    </source>
</evidence>
<evidence type="ECO:0000256" key="10">
    <source>
        <dbReference type="ARBA" id="ARBA00033171"/>
    </source>
</evidence>